<name>A0A371X4I9_9HYPH</name>
<keyword evidence="1" id="KW-0808">Transferase</keyword>
<evidence type="ECO:0000313" key="1">
    <source>
        <dbReference type="EMBL" id="RFC63944.1"/>
    </source>
</evidence>
<dbReference type="PANTHER" id="PTHR45947:SF3">
    <property type="entry name" value="SULFOQUINOVOSYL TRANSFERASE SQD2"/>
    <property type="match status" value="1"/>
</dbReference>
<dbReference type="Pfam" id="PF13692">
    <property type="entry name" value="Glyco_trans_1_4"/>
    <property type="match status" value="1"/>
</dbReference>
<dbReference type="AlphaFoldDB" id="A0A371X4I9"/>
<evidence type="ECO:0000313" key="2">
    <source>
        <dbReference type="Proteomes" id="UP000262379"/>
    </source>
</evidence>
<organism evidence="1 2">
    <name type="scientific">Mesorhizobium denitrificans</name>
    <dbReference type="NCBI Taxonomy" id="2294114"/>
    <lineage>
        <taxon>Bacteria</taxon>
        <taxon>Pseudomonadati</taxon>
        <taxon>Pseudomonadota</taxon>
        <taxon>Alphaproteobacteria</taxon>
        <taxon>Hyphomicrobiales</taxon>
        <taxon>Phyllobacteriaceae</taxon>
        <taxon>Mesorhizobium</taxon>
    </lineage>
</organism>
<dbReference type="InterPro" id="IPR050194">
    <property type="entry name" value="Glycosyltransferase_grp1"/>
</dbReference>
<dbReference type="RefSeq" id="WP_116625645.1">
    <property type="nucleotide sequence ID" value="NZ_QURN01000021.1"/>
</dbReference>
<gene>
    <name evidence="1" type="ORF">DY251_19870</name>
</gene>
<dbReference type="SUPFAM" id="SSF53756">
    <property type="entry name" value="UDP-Glycosyltransferase/glycogen phosphorylase"/>
    <property type="match status" value="1"/>
</dbReference>
<proteinExistence type="predicted"/>
<keyword evidence="2" id="KW-1185">Reference proteome</keyword>
<dbReference type="EMBL" id="QURN01000021">
    <property type="protein sequence ID" value="RFC63944.1"/>
    <property type="molecule type" value="Genomic_DNA"/>
</dbReference>
<protein>
    <submittedName>
        <fullName evidence="1">Glycosyltransferase</fullName>
    </submittedName>
</protein>
<accession>A0A371X4I9</accession>
<reference evidence="2" key="1">
    <citation type="submission" date="2018-08" db="EMBL/GenBank/DDBJ databases">
        <authorList>
            <person name="Im W.T."/>
        </authorList>
    </citation>
    <scope>NUCLEOTIDE SEQUENCE [LARGE SCALE GENOMIC DNA]</scope>
    <source>
        <strain evidence="2">LA-28</strain>
    </source>
</reference>
<dbReference type="PANTHER" id="PTHR45947">
    <property type="entry name" value="SULFOQUINOVOSYL TRANSFERASE SQD2"/>
    <property type="match status" value="1"/>
</dbReference>
<dbReference type="CDD" id="cd03801">
    <property type="entry name" value="GT4_PimA-like"/>
    <property type="match status" value="1"/>
</dbReference>
<dbReference type="GO" id="GO:0016758">
    <property type="term" value="F:hexosyltransferase activity"/>
    <property type="evidence" value="ECO:0007669"/>
    <property type="project" value="TreeGrafter"/>
</dbReference>
<comment type="caution">
    <text evidence="1">The sequence shown here is derived from an EMBL/GenBank/DDBJ whole genome shotgun (WGS) entry which is preliminary data.</text>
</comment>
<dbReference type="Gene3D" id="3.40.50.2000">
    <property type="entry name" value="Glycogen Phosphorylase B"/>
    <property type="match status" value="2"/>
</dbReference>
<dbReference type="Proteomes" id="UP000262379">
    <property type="component" value="Unassembled WGS sequence"/>
</dbReference>
<sequence>MRIAFYAPLKAPDHPVPSGDRQMARLLIEALEFAGHTVELASSLRAFCATPDPAHYEALAAGATTEGMRIEQAWQSAGVPDVWFTYHPYYKAPDLLGLVLAQRAGIPYITAEASYSVRRNEGVWRQTQDTIVEAVQRATVNLCFTERDASGLKFAAPNARLERFSPFIKPAAKPVKQLNDPLRLITVAMMRPGDKLESYRMLADVLVLLGELPWTITIVGDGPAAPDVRQLFSSIQPSRIHWAGQVAPQDVPAVLAQADLYVWPGFGEAYGLAYLEAQAAELPVVAQRIAGVPEAVRDGETAMLTEPGDVAAFANAIAKLLTDANLRQHMGERGRAFVTTERSLEAAAQRLDKILAEVVHV</sequence>